<dbReference type="InterPro" id="IPR028081">
    <property type="entry name" value="Leu-bd"/>
</dbReference>
<feature type="domain" description="Leucine-binding protein" evidence="4">
    <location>
        <begin position="50"/>
        <end position="372"/>
    </location>
</feature>
<comment type="caution">
    <text evidence="5">The sequence shown here is derived from an EMBL/GenBank/DDBJ whole genome shotgun (WGS) entry which is preliminary data.</text>
</comment>
<protein>
    <recommendedName>
        <fullName evidence="4">Leucine-binding protein domain-containing protein</fullName>
    </recommendedName>
</protein>
<evidence type="ECO:0000259" key="4">
    <source>
        <dbReference type="Pfam" id="PF13458"/>
    </source>
</evidence>
<accession>A0ABN1TW05</accession>
<dbReference type="InterPro" id="IPR028082">
    <property type="entry name" value="Peripla_BP_I"/>
</dbReference>
<dbReference type="SUPFAM" id="SSF53822">
    <property type="entry name" value="Periplasmic binding protein-like I"/>
    <property type="match status" value="1"/>
</dbReference>
<dbReference type="PANTHER" id="PTHR30483:SF6">
    <property type="entry name" value="PERIPLASMIC BINDING PROTEIN OF ABC TRANSPORTER FOR NATURAL AMINO ACIDS"/>
    <property type="match status" value="1"/>
</dbReference>
<dbReference type="InterPro" id="IPR051010">
    <property type="entry name" value="BCAA_transport"/>
</dbReference>
<evidence type="ECO:0000256" key="3">
    <source>
        <dbReference type="SAM" id="SignalP"/>
    </source>
</evidence>
<evidence type="ECO:0000256" key="1">
    <source>
        <dbReference type="ARBA" id="ARBA00010062"/>
    </source>
</evidence>
<feature type="signal peptide" evidence="3">
    <location>
        <begin position="1"/>
        <end position="28"/>
    </location>
</feature>
<dbReference type="RefSeq" id="WP_343995100.1">
    <property type="nucleotide sequence ID" value="NZ_BAAALG010000011.1"/>
</dbReference>
<reference evidence="5 6" key="1">
    <citation type="journal article" date="2019" name="Int. J. Syst. Evol. Microbiol.">
        <title>The Global Catalogue of Microorganisms (GCM) 10K type strain sequencing project: providing services to taxonomists for standard genome sequencing and annotation.</title>
        <authorList>
            <consortium name="The Broad Institute Genomics Platform"/>
            <consortium name="The Broad Institute Genome Sequencing Center for Infectious Disease"/>
            <person name="Wu L."/>
            <person name="Ma J."/>
        </authorList>
    </citation>
    <scope>NUCLEOTIDE SEQUENCE [LARGE SCALE GENOMIC DNA]</scope>
    <source>
        <strain evidence="5 6">JCM 13008</strain>
    </source>
</reference>
<keyword evidence="6" id="KW-1185">Reference proteome</keyword>
<feature type="chain" id="PRO_5045704538" description="Leucine-binding protein domain-containing protein" evidence="3">
    <location>
        <begin position="29"/>
        <end position="410"/>
    </location>
</feature>
<comment type="similarity">
    <text evidence="1">Belongs to the leucine-binding protein family.</text>
</comment>
<dbReference type="PANTHER" id="PTHR30483">
    <property type="entry name" value="LEUCINE-SPECIFIC-BINDING PROTEIN"/>
    <property type="match status" value="1"/>
</dbReference>
<dbReference type="Gene3D" id="3.40.50.2300">
    <property type="match status" value="2"/>
</dbReference>
<evidence type="ECO:0000313" key="6">
    <source>
        <dbReference type="Proteomes" id="UP001501581"/>
    </source>
</evidence>
<dbReference type="EMBL" id="BAAALG010000011">
    <property type="protein sequence ID" value="GAA1105444.1"/>
    <property type="molecule type" value="Genomic_DNA"/>
</dbReference>
<sequence length="410" mass="43496">MLINRMTGVAAAALALTMGLAGCGSSDADTQKDPGSVSGPKGDPIVFYDITDATGLGAVSAAISQFTVGELAAQDYINENGGVGGRPIKIVKCDSKADPAATTACAQAAVNDKAVAKLGLSVAWGENGFPVIKRAGIPSLNPPVNPQDLQDGEGSFVTGGSSEYEAQVQYIGEELDARSLVVFTDENPSGQDHVTRVKAAVKNYGFDIDVQAVYLPAGTADPTPFVAKAVSSDPDAIMTNQSGAQAVSAYSAFAQQGYPAEQIFNQGGAADYESFFDKVDGSVSDGTMFAYAYENPDNTENADVKLYRDAMEKYAGREGKSEFYQWGFANVMTLADIAEEIGADKFDAASLKEFLTDVEDFPMFMAQPLSRSLSTKTAPAQLRPQIQILQYKDGKLETVRGWFNPYEAMK</sequence>
<evidence type="ECO:0000313" key="5">
    <source>
        <dbReference type="EMBL" id="GAA1105444.1"/>
    </source>
</evidence>
<dbReference type="Pfam" id="PF13458">
    <property type="entry name" value="Peripla_BP_6"/>
    <property type="match status" value="1"/>
</dbReference>
<evidence type="ECO:0000256" key="2">
    <source>
        <dbReference type="ARBA" id="ARBA00022729"/>
    </source>
</evidence>
<keyword evidence="2 3" id="KW-0732">Signal</keyword>
<proteinExistence type="inferred from homology"/>
<dbReference type="PROSITE" id="PS51257">
    <property type="entry name" value="PROKAR_LIPOPROTEIN"/>
    <property type="match status" value="1"/>
</dbReference>
<name>A0ABN1TW05_9ACTN</name>
<gene>
    <name evidence="5" type="ORF">GCM10009668_26070</name>
</gene>
<dbReference type="Proteomes" id="UP001501581">
    <property type="component" value="Unassembled WGS sequence"/>
</dbReference>
<organism evidence="5 6">
    <name type="scientific">Nocardioides dubius</name>
    <dbReference type="NCBI Taxonomy" id="317019"/>
    <lineage>
        <taxon>Bacteria</taxon>
        <taxon>Bacillati</taxon>
        <taxon>Actinomycetota</taxon>
        <taxon>Actinomycetes</taxon>
        <taxon>Propionibacteriales</taxon>
        <taxon>Nocardioidaceae</taxon>
        <taxon>Nocardioides</taxon>
    </lineage>
</organism>